<evidence type="ECO:0000256" key="5">
    <source>
        <dbReference type="ARBA" id="ARBA00023159"/>
    </source>
</evidence>
<dbReference type="FunFam" id="1.10.246.20:FF:000006">
    <property type="entry name" value="Mediator of RNA polymerase II transcription subunit 15"/>
    <property type="match status" value="1"/>
</dbReference>
<feature type="compositionally biased region" description="Low complexity" evidence="10">
    <location>
        <begin position="249"/>
        <end position="287"/>
    </location>
</feature>
<dbReference type="GO" id="GO:0006355">
    <property type="term" value="P:regulation of DNA-templated transcription"/>
    <property type="evidence" value="ECO:0007669"/>
    <property type="project" value="InterPro"/>
</dbReference>
<feature type="compositionally biased region" description="Gly residues" evidence="10">
    <location>
        <begin position="641"/>
        <end position="650"/>
    </location>
</feature>
<dbReference type="InterPro" id="IPR027417">
    <property type="entry name" value="P-loop_NTPase"/>
</dbReference>
<dbReference type="OrthoDB" id="10055322at2759"/>
<feature type="compositionally biased region" description="Pro residues" evidence="10">
    <location>
        <begin position="213"/>
        <end position="224"/>
    </location>
</feature>
<feature type="compositionally biased region" description="Low complexity" evidence="10">
    <location>
        <begin position="320"/>
        <end position="351"/>
    </location>
</feature>
<dbReference type="EMBL" id="JARK01000147">
    <property type="protein sequence ID" value="EYC42020.1"/>
    <property type="molecule type" value="Genomic_DNA"/>
</dbReference>
<comment type="caution">
    <text evidence="13">The sequence shown here is derived from an EMBL/GenBank/DDBJ whole genome shotgun (WGS) entry which is preliminary data.</text>
</comment>
<evidence type="ECO:0000256" key="3">
    <source>
        <dbReference type="ARBA" id="ARBA00019613"/>
    </source>
</evidence>
<dbReference type="GO" id="GO:0003712">
    <property type="term" value="F:transcription coregulator activity"/>
    <property type="evidence" value="ECO:0007669"/>
    <property type="project" value="InterPro"/>
</dbReference>
<feature type="compositionally biased region" description="Low complexity" evidence="10">
    <location>
        <begin position="546"/>
        <end position="561"/>
    </location>
</feature>
<evidence type="ECO:0000256" key="6">
    <source>
        <dbReference type="ARBA" id="ARBA00023163"/>
    </source>
</evidence>
<gene>
    <name evidence="13" type="primary">Acey_s0547.g3273</name>
    <name evidence="13" type="synonym">Acey-mdt-15</name>
    <name evidence="9" type="synonym">MED15</name>
    <name evidence="13" type="ORF">Y032_0547g3273</name>
</gene>
<dbReference type="Proteomes" id="UP000024635">
    <property type="component" value="Unassembled WGS sequence"/>
</dbReference>
<dbReference type="Gene3D" id="1.10.246.20">
    <property type="entry name" value="Coactivator CBP, KIX domain"/>
    <property type="match status" value="1"/>
</dbReference>
<dbReference type="Pfam" id="PF09606">
    <property type="entry name" value="Med15_N"/>
    <property type="match status" value="1"/>
</dbReference>
<evidence type="ECO:0000256" key="7">
    <source>
        <dbReference type="ARBA" id="ARBA00023242"/>
    </source>
</evidence>
<reference evidence="14" key="1">
    <citation type="journal article" date="2015" name="Nat. Genet.">
        <title>The genome and transcriptome of the zoonotic hookworm Ancylostoma ceylanicum identify infection-specific gene families.</title>
        <authorList>
            <person name="Schwarz E.M."/>
            <person name="Hu Y."/>
            <person name="Antoshechkin I."/>
            <person name="Miller M.M."/>
            <person name="Sternberg P.W."/>
            <person name="Aroian R.V."/>
        </authorList>
    </citation>
    <scope>NUCLEOTIDE SEQUENCE</scope>
    <source>
        <strain evidence="14">HY135</strain>
    </source>
</reference>
<comment type="subunit">
    <text evidence="9">Component of the Mediator complex.</text>
</comment>
<organism evidence="13 14">
    <name type="scientific">Ancylostoma ceylanicum</name>
    <dbReference type="NCBI Taxonomy" id="53326"/>
    <lineage>
        <taxon>Eukaryota</taxon>
        <taxon>Metazoa</taxon>
        <taxon>Ecdysozoa</taxon>
        <taxon>Nematoda</taxon>
        <taxon>Chromadorea</taxon>
        <taxon>Rhabditida</taxon>
        <taxon>Rhabditina</taxon>
        <taxon>Rhabditomorpha</taxon>
        <taxon>Strongyloidea</taxon>
        <taxon>Ancylostomatidae</taxon>
        <taxon>Ancylostomatinae</taxon>
        <taxon>Ancylostoma</taxon>
    </lineage>
</organism>
<dbReference type="Gene3D" id="3.40.50.300">
    <property type="entry name" value="P-loop containing nucleotide triphosphate hydrolases"/>
    <property type="match status" value="1"/>
</dbReference>
<accession>A0A016WQV0</accession>
<evidence type="ECO:0000313" key="13">
    <source>
        <dbReference type="EMBL" id="EYC42020.1"/>
    </source>
</evidence>
<keyword evidence="6 9" id="KW-0804">Transcription</keyword>
<comment type="subcellular location">
    <subcellularLocation>
        <location evidence="1 9">Nucleus</location>
    </subcellularLocation>
</comment>
<dbReference type="InterPro" id="IPR036529">
    <property type="entry name" value="KIX_dom_sf"/>
</dbReference>
<keyword evidence="7 9" id="KW-0539">Nucleus</keyword>
<feature type="region of interest" description="Disordered" evidence="10">
    <location>
        <begin position="540"/>
        <end position="581"/>
    </location>
</feature>
<comment type="function">
    <text evidence="9">Component of the Mediator complex, a coactivator involved in the regulated transcription of nearly all RNA polymerase II-dependent genes. Mediator functions as a bridge to convey information from gene-specific regulatory proteins to the basal RNA polymerase II transcription machinery. Mediator is recruited to promoters by direct interactions with regulatory proteins and serves as a scaffold for the assembly of a functional preinitiation complex with RNA polymerase II and the general transcription factors.</text>
</comment>
<feature type="region of interest" description="Disordered" evidence="10">
    <location>
        <begin position="620"/>
        <end position="656"/>
    </location>
</feature>
<evidence type="ECO:0000259" key="12">
    <source>
        <dbReference type="Pfam" id="PF21539"/>
    </source>
</evidence>
<feature type="compositionally biased region" description="Low complexity" evidence="10">
    <location>
        <begin position="191"/>
        <end position="212"/>
    </location>
</feature>
<keyword evidence="5 9" id="KW-0010">Activator</keyword>
<feature type="domain" description="ARC105/Med15 mediator subunit C-terminal" evidence="12">
    <location>
        <begin position="689"/>
        <end position="792"/>
    </location>
</feature>
<keyword evidence="14" id="KW-1185">Reference proteome</keyword>
<dbReference type="GO" id="GO:0005634">
    <property type="term" value="C:nucleus"/>
    <property type="evidence" value="ECO:0007669"/>
    <property type="project" value="UniProtKB-SubCell"/>
</dbReference>
<name>A0A016WQV0_9BILA</name>
<evidence type="ECO:0000256" key="1">
    <source>
        <dbReference type="ARBA" id="ARBA00004123"/>
    </source>
</evidence>
<evidence type="ECO:0000256" key="4">
    <source>
        <dbReference type="ARBA" id="ARBA00023015"/>
    </source>
</evidence>
<dbReference type="AlphaFoldDB" id="A0A016WQV0"/>
<feature type="compositionally biased region" description="Pro residues" evidence="10">
    <location>
        <begin position="231"/>
        <end position="248"/>
    </location>
</feature>
<feature type="domain" description="Mediator of RNA polymerase II transcription subunit 15 N-terminal" evidence="11">
    <location>
        <begin position="107"/>
        <end position="151"/>
    </location>
</feature>
<dbReference type="Pfam" id="PF21539">
    <property type="entry name" value="Med15_C"/>
    <property type="match status" value="1"/>
</dbReference>
<proteinExistence type="inferred from homology"/>
<evidence type="ECO:0000256" key="8">
    <source>
        <dbReference type="ARBA" id="ARBA00032016"/>
    </source>
</evidence>
<evidence type="ECO:0000256" key="10">
    <source>
        <dbReference type="SAM" id="MobiDB-lite"/>
    </source>
</evidence>
<feature type="region of interest" description="Disordered" evidence="10">
    <location>
        <begin position="162"/>
        <end position="351"/>
    </location>
</feature>
<feature type="compositionally biased region" description="Low complexity" evidence="10">
    <location>
        <begin position="170"/>
        <end position="184"/>
    </location>
</feature>
<evidence type="ECO:0000259" key="11">
    <source>
        <dbReference type="Pfam" id="PF09606"/>
    </source>
</evidence>
<evidence type="ECO:0000256" key="2">
    <source>
        <dbReference type="ARBA" id="ARBA00009807"/>
    </source>
</evidence>
<keyword evidence="4 9" id="KW-0805">Transcription regulation</keyword>
<comment type="similarity">
    <text evidence="2 9">Belongs to the Mediator complex subunit 15 family.</text>
</comment>
<evidence type="ECO:0000313" key="14">
    <source>
        <dbReference type="Proteomes" id="UP000024635"/>
    </source>
</evidence>
<evidence type="ECO:0000256" key="9">
    <source>
        <dbReference type="RuleBase" id="RU364148"/>
    </source>
</evidence>
<sequence>MTWVLLVDIKLPLSSRSHSHAVGVFVTPLGRAGKHGKSITFLTPDDSAVFYDLKQCLMESPISTCPIELANHPDAQQKPGTFTTKKRQDETLFKEPELARNRQNAPNLPVPGDARQVEEYVFQKCLSKDEYMRTIAKVINAINCNSKSAAVPSVLQPSFHSPPCSAPNVNNTNNTNSTTSYRTSVPPDPQPTQTRNQSQPTPSSTTQQVPIQQQPPAPNQPGFPSPDQSRGPPPTYGAPPLGQPPPQMQPTGQPVPQQQMMPQGGCPPYQMMSPQQSQQQQQLLPPYDARMQKQPKQEPLSRSWDAQGMHYPPPQQQWAPHPGYGQPPQQQQMPPHHSQQSQQGQQPPVSGQSTVLEALINQPQYPSTPHQMGRHPQMMMSGPNAPMGAGGHMGGPMDSQHDQQQIYNQKLRMLRPYCENLKLRAQQCRMEGNMEAAQKLETMLGVLEGRRVVSLEYLLNLENWIHKKADFLAATTHNPHAAAMQNGHMGMAGQGMVDGINAVLNASSDHHPNSMYGAQTGYVPPPMHQGSYPPMHPQQMWPPPQHLQQQSMMMGPPMSQSQGGGPMQSYRESPVEHHRPYPSMRPQMRPPPVVQSVQPQPVDPLRMGSGASMEPILNAAPAPVIPPRPTTSATTPVMTGSGNGGNGSAGSAGSAEQPGVDDLYNMDDFLPTPMEAVGNVQGNGNKPSLPDAARREFSQLSDRFEFDNNPESHHDPHCALVKCKIKGQQVPALRLVIPLSYPASSVTVDRAAIDLDAFFYDDLQNVVHERLARPGLHSITEFLNTWETTVRQYTSNQNNANTTISPFDELFQNYDNIIT</sequence>
<dbReference type="InterPro" id="IPR019087">
    <property type="entry name" value="Med15_N"/>
</dbReference>
<protein>
    <recommendedName>
        <fullName evidence="3 9">Mediator of RNA polymerase II transcription subunit 15</fullName>
    </recommendedName>
    <alternativeName>
        <fullName evidence="8 9">Mediator complex subunit 15</fullName>
    </alternativeName>
</protein>
<dbReference type="STRING" id="53326.A0A016WQV0"/>
<dbReference type="InterPro" id="IPR048386">
    <property type="entry name" value="Med15_C"/>
</dbReference>